<proteinExistence type="predicted"/>
<evidence type="ECO:0000256" key="8">
    <source>
        <dbReference type="ARBA" id="ARBA00023163"/>
    </source>
</evidence>
<evidence type="ECO:0000313" key="12">
    <source>
        <dbReference type="Proteomes" id="UP000261620"/>
    </source>
</evidence>
<evidence type="ECO:0000256" key="7">
    <source>
        <dbReference type="ARBA" id="ARBA00023125"/>
    </source>
</evidence>
<dbReference type="PANTHER" id="PTHR46105">
    <property type="entry name" value="AGAP004733-PA"/>
    <property type="match status" value="1"/>
</dbReference>
<feature type="domain" description="BTB" evidence="10">
    <location>
        <begin position="21"/>
        <end position="75"/>
    </location>
</feature>
<organism evidence="11 12">
    <name type="scientific">Mola mola</name>
    <name type="common">Ocean sunfish</name>
    <name type="synonym">Tetraodon mola</name>
    <dbReference type="NCBI Taxonomy" id="94237"/>
    <lineage>
        <taxon>Eukaryota</taxon>
        <taxon>Metazoa</taxon>
        <taxon>Chordata</taxon>
        <taxon>Craniata</taxon>
        <taxon>Vertebrata</taxon>
        <taxon>Euteleostomi</taxon>
        <taxon>Actinopterygii</taxon>
        <taxon>Neopterygii</taxon>
        <taxon>Teleostei</taxon>
        <taxon>Neoteleostei</taxon>
        <taxon>Acanthomorphata</taxon>
        <taxon>Eupercaria</taxon>
        <taxon>Tetraodontiformes</taxon>
        <taxon>Molidae</taxon>
        <taxon>Mola</taxon>
    </lineage>
</organism>
<dbReference type="Ensembl" id="ENSMMOT00000012063.1">
    <property type="protein sequence ID" value="ENSMMOP00000011862.1"/>
    <property type="gene ID" value="ENSMMOG00000009120.1"/>
</dbReference>
<reference evidence="11" key="2">
    <citation type="submission" date="2025-09" db="UniProtKB">
        <authorList>
            <consortium name="Ensembl"/>
        </authorList>
    </citation>
    <scope>IDENTIFICATION</scope>
</reference>
<evidence type="ECO:0000256" key="1">
    <source>
        <dbReference type="ARBA" id="ARBA00004123"/>
    </source>
</evidence>
<evidence type="ECO:0000313" key="11">
    <source>
        <dbReference type="Ensembl" id="ENSMMOP00000011862.1"/>
    </source>
</evidence>
<dbReference type="SUPFAM" id="SSF54695">
    <property type="entry name" value="POZ domain"/>
    <property type="match status" value="1"/>
</dbReference>
<keyword evidence="6" id="KW-0805">Transcription regulation</keyword>
<dbReference type="PROSITE" id="PS50097">
    <property type="entry name" value="BTB"/>
    <property type="match status" value="1"/>
</dbReference>
<reference evidence="11" key="1">
    <citation type="submission" date="2025-08" db="UniProtKB">
        <authorList>
            <consortium name="Ensembl"/>
        </authorList>
    </citation>
    <scope>IDENTIFICATION</scope>
</reference>
<sequence length="126" mass="14033">ITHPHTVLSKLNEQRSQGLFCDVTIVVEDVKFQAHKNILAACSGYFRSALTTPETWSSSQVLELMDLKSEVFAKVGRTGEKGSRRGAACYQQSTVWRQRQTHISWSAGWCLPSSYPSMLPASNVTN</sequence>
<keyword evidence="4" id="KW-0863">Zinc-finger</keyword>
<protein>
    <recommendedName>
        <fullName evidence="10">BTB domain-containing protein</fullName>
    </recommendedName>
</protein>
<evidence type="ECO:0000256" key="5">
    <source>
        <dbReference type="ARBA" id="ARBA00022833"/>
    </source>
</evidence>
<dbReference type="PANTHER" id="PTHR46105:SF5">
    <property type="entry name" value="ZINC FINGER AND BTB DOMAIN-CONTAINING PROTEIN 44 ISOFORM X1"/>
    <property type="match status" value="1"/>
</dbReference>
<name>A0A3Q3WI09_MOLML</name>
<comment type="subcellular location">
    <subcellularLocation>
        <location evidence="1">Nucleus</location>
    </subcellularLocation>
</comment>
<keyword evidence="3" id="KW-0677">Repeat</keyword>
<accession>A0A3Q3WI09</accession>
<keyword evidence="12" id="KW-1185">Reference proteome</keyword>
<keyword evidence="9" id="KW-0539">Nucleus</keyword>
<dbReference type="GO" id="GO:0000981">
    <property type="term" value="F:DNA-binding transcription factor activity, RNA polymerase II-specific"/>
    <property type="evidence" value="ECO:0007669"/>
    <property type="project" value="TreeGrafter"/>
</dbReference>
<dbReference type="GO" id="GO:0005634">
    <property type="term" value="C:nucleus"/>
    <property type="evidence" value="ECO:0007669"/>
    <property type="project" value="UniProtKB-SubCell"/>
</dbReference>
<dbReference type="InterPro" id="IPR000210">
    <property type="entry name" value="BTB/POZ_dom"/>
</dbReference>
<dbReference type="Pfam" id="PF00651">
    <property type="entry name" value="BTB"/>
    <property type="match status" value="1"/>
</dbReference>
<evidence type="ECO:0000259" key="10">
    <source>
        <dbReference type="PROSITE" id="PS50097"/>
    </source>
</evidence>
<dbReference type="Gene3D" id="3.30.710.10">
    <property type="entry name" value="Potassium Channel Kv1.1, Chain A"/>
    <property type="match status" value="1"/>
</dbReference>
<keyword evidence="2" id="KW-0479">Metal-binding</keyword>
<dbReference type="SMART" id="SM00225">
    <property type="entry name" value="BTB"/>
    <property type="match status" value="1"/>
</dbReference>
<dbReference type="Proteomes" id="UP000261620">
    <property type="component" value="Unplaced"/>
</dbReference>
<evidence type="ECO:0000256" key="9">
    <source>
        <dbReference type="ARBA" id="ARBA00023242"/>
    </source>
</evidence>
<keyword evidence="8" id="KW-0804">Transcription</keyword>
<evidence type="ECO:0000256" key="3">
    <source>
        <dbReference type="ARBA" id="ARBA00022737"/>
    </source>
</evidence>
<dbReference type="GO" id="GO:0000978">
    <property type="term" value="F:RNA polymerase II cis-regulatory region sequence-specific DNA binding"/>
    <property type="evidence" value="ECO:0007669"/>
    <property type="project" value="TreeGrafter"/>
</dbReference>
<dbReference type="InterPro" id="IPR050457">
    <property type="entry name" value="ZnFinger_BTB_dom_contain"/>
</dbReference>
<evidence type="ECO:0000256" key="2">
    <source>
        <dbReference type="ARBA" id="ARBA00022723"/>
    </source>
</evidence>
<evidence type="ECO:0000256" key="4">
    <source>
        <dbReference type="ARBA" id="ARBA00022771"/>
    </source>
</evidence>
<keyword evidence="7" id="KW-0238">DNA-binding</keyword>
<keyword evidence="5" id="KW-0862">Zinc</keyword>
<dbReference type="GO" id="GO:0008270">
    <property type="term" value="F:zinc ion binding"/>
    <property type="evidence" value="ECO:0007669"/>
    <property type="project" value="UniProtKB-KW"/>
</dbReference>
<dbReference type="AlphaFoldDB" id="A0A3Q3WI09"/>
<dbReference type="STRING" id="94237.ENSMMOP00000011862"/>
<dbReference type="InterPro" id="IPR011333">
    <property type="entry name" value="SKP1/BTB/POZ_sf"/>
</dbReference>
<evidence type="ECO:0000256" key="6">
    <source>
        <dbReference type="ARBA" id="ARBA00023015"/>
    </source>
</evidence>